<dbReference type="InterPro" id="IPR004843">
    <property type="entry name" value="Calcineurin-like_PHP"/>
</dbReference>
<gene>
    <name evidence="2" type="ORF">EV189_1048</name>
</gene>
<proteinExistence type="predicted"/>
<dbReference type="SUPFAM" id="SSF56300">
    <property type="entry name" value="Metallo-dependent phosphatases"/>
    <property type="match status" value="1"/>
</dbReference>
<keyword evidence="2" id="KW-0378">Hydrolase</keyword>
<dbReference type="InterPro" id="IPR051158">
    <property type="entry name" value="Metallophosphoesterase_sf"/>
</dbReference>
<dbReference type="OrthoDB" id="9780884at2"/>
<evidence type="ECO:0000313" key="2">
    <source>
        <dbReference type="EMBL" id="RZS91797.1"/>
    </source>
</evidence>
<dbReference type="GO" id="GO:0009245">
    <property type="term" value="P:lipid A biosynthetic process"/>
    <property type="evidence" value="ECO:0007669"/>
    <property type="project" value="TreeGrafter"/>
</dbReference>
<dbReference type="Pfam" id="PF00149">
    <property type="entry name" value="Metallophos"/>
    <property type="match status" value="1"/>
</dbReference>
<dbReference type="PANTHER" id="PTHR31302:SF20">
    <property type="entry name" value="CONSERVED PROTEIN"/>
    <property type="match status" value="1"/>
</dbReference>
<dbReference type="PANTHER" id="PTHR31302">
    <property type="entry name" value="TRANSMEMBRANE PROTEIN WITH METALLOPHOSPHOESTERASE DOMAIN-RELATED"/>
    <property type="match status" value="1"/>
</dbReference>
<sequence>MTAARRVLRGGLGLGACAGAGLAYSAVEARSYRLRRVTVPVLPAGQRPLRLLHLSDLHLLPQQRKKIAWVQHLAGLEPDVVIDTGDNLAGARSIPAVLDALGPLLELPGAFVMGSNDYFAPTPRNPFAYFHTTGSAHDLKPGEEWKGEPLPTEDLRTGLTAAGWVDLTNARGRLRVDGRDLELVGVDDPHINRDRYADVAGPADPSADLTLGVAHAPYQRVLDAMAHDGAGLILAGHTHGGQLRIPFSPAALVANCDLPKSQARGLSRWGSARLHVSAGLGTSPYVRFRFACPPEATLLTLTAQEPLG</sequence>
<dbReference type="AlphaFoldDB" id="A0A4Q7NX59"/>
<dbReference type="EMBL" id="SGXD01000001">
    <property type="protein sequence ID" value="RZS91797.1"/>
    <property type="molecule type" value="Genomic_DNA"/>
</dbReference>
<evidence type="ECO:0000313" key="3">
    <source>
        <dbReference type="Proteomes" id="UP000293638"/>
    </source>
</evidence>
<feature type="domain" description="Calcineurin-like phosphoesterase" evidence="1">
    <location>
        <begin position="49"/>
        <end position="240"/>
    </location>
</feature>
<dbReference type="Gene3D" id="3.60.21.10">
    <property type="match status" value="1"/>
</dbReference>
<protein>
    <submittedName>
        <fullName evidence="2">Putative MPP superfamily phosphohydrolase</fullName>
    </submittedName>
</protein>
<dbReference type="Proteomes" id="UP000293638">
    <property type="component" value="Unassembled WGS sequence"/>
</dbReference>
<reference evidence="2 3" key="1">
    <citation type="submission" date="2019-02" db="EMBL/GenBank/DDBJ databases">
        <title>Genomic Encyclopedia of Type Strains, Phase IV (KMG-IV): sequencing the most valuable type-strain genomes for metagenomic binning, comparative biology and taxonomic classification.</title>
        <authorList>
            <person name="Goeker M."/>
        </authorList>
    </citation>
    <scope>NUCLEOTIDE SEQUENCE [LARGE SCALE GENOMIC DNA]</scope>
    <source>
        <strain evidence="2 3">DSM 45622</strain>
    </source>
</reference>
<dbReference type="RefSeq" id="WP_130491820.1">
    <property type="nucleotide sequence ID" value="NZ_SGXD01000001.1"/>
</dbReference>
<comment type="caution">
    <text evidence="2">The sequence shown here is derived from an EMBL/GenBank/DDBJ whole genome shotgun (WGS) entry which is preliminary data.</text>
</comment>
<evidence type="ECO:0000259" key="1">
    <source>
        <dbReference type="Pfam" id="PF00149"/>
    </source>
</evidence>
<organism evidence="2 3">
    <name type="scientific">Motilibacter rhizosphaerae</name>
    <dbReference type="NCBI Taxonomy" id="598652"/>
    <lineage>
        <taxon>Bacteria</taxon>
        <taxon>Bacillati</taxon>
        <taxon>Actinomycetota</taxon>
        <taxon>Actinomycetes</taxon>
        <taxon>Motilibacterales</taxon>
        <taxon>Motilibacteraceae</taxon>
        <taxon>Motilibacter</taxon>
    </lineage>
</organism>
<keyword evidence="3" id="KW-1185">Reference proteome</keyword>
<accession>A0A4Q7NX59</accession>
<dbReference type="GO" id="GO:0016020">
    <property type="term" value="C:membrane"/>
    <property type="evidence" value="ECO:0007669"/>
    <property type="project" value="GOC"/>
</dbReference>
<dbReference type="InterPro" id="IPR029052">
    <property type="entry name" value="Metallo-depent_PP-like"/>
</dbReference>
<name>A0A4Q7NX59_9ACTN</name>
<dbReference type="GO" id="GO:0008758">
    <property type="term" value="F:UDP-2,3-diacylglucosamine hydrolase activity"/>
    <property type="evidence" value="ECO:0007669"/>
    <property type="project" value="TreeGrafter"/>
</dbReference>